<accession>A0A560J8L4</accession>
<sequence length="65" mass="7175">MIEGLIYLVVNIVVVGLVIWLLRFLIELNPLGGPFRRVGNVAVVVMGVLITVMLLMNFVGKHLMA</sequence>
<proteinExistence type="predicted"/>
<name>A0A560J8L4_9BRAD</name>
<dbReference type="AlphaFoldDB" id="A0A560J8L4"/>
<gene>
    <name evidence="2" type="ORF">FBZ95_11537</name>
</gene>
<dbReference type="RefSeq" id="WP_080138424.1">
    <property type="nucleotide sequence ID" value="NZ_LWIG01000032.1"/>
</dbReference>
<feature type="transmembrane region" description="Helical" evidence="1">
    <location>
        <begin position="6"/>
        <end position="26"/>
    </location>
</feature>
<evidence type="ECO:0000256" key="1">
    <source>
        <dbReference type="SAM" id="Phobius"/>
    </source>
</evidence>
<keyword evidence="1" id="KW-1133">Transmembrane helix</keyword>
<reference evidence="2 3" key="1">
    <citation type="submission" date="2019-06" db="EMBL/GenBank/DDBJ databases">
        <title>Genomic Encyclopedia of Type Strains, Phase IV (KMG-V): Genome sequencing to study the core and pangenomes of soil and plant-associated prokaryotes.</title>
        <authorList>
            <person name="Whitman W."/>
        </authorList>
    </citation>
    <scope>NUCLEOTIDE SEQUENCE [LARGE SCALE GENOMIC DNA]</scope>
    <source>
        <strain evidence="2 3">BR 10556</strain>
    </source>
</reference>
<evidence type="ECO:0000313" key="3">
    <source>
        <dbReference type="Proteomes" id="UP000315914"/>
    </source>
</evidence>
<feature type="transmembrane region" description="Helical" evidence="1">
    <location>
        <begin position="38"/>
        <end position="59"/>
    </location>
</feature>
<keyword evidence="3" id="KW-1185">Reference proteome</keyword>
<organism evidence="2 3">
    <name type="scientific">Bradyrhizobium sacchari</name>
    <dbReference type="NCBI Taxonomy" id="1399419"/>
    <lineage>
        <taxon>Bacteria</taxon>
        <taxon>Pseudomonadati</taxon>
        <taxon>Pseudomonadota</taxon>
        <taxon>Alphaproteobacteria</taxon>
        <taxon>Hyphomicrobiales</taxon>
        <taxon>Nitrobacteraceae</taxon>
        <taxon>Bradyrhizobium</taxon>
    </lineage>
</organism>
<evidence type="ECO:0000313" key="2">
    <source>
        <dbReference type="EMBL" id="TWB67532.1"/>
    </source>
</evidence>
<keyword evidence="1" id="KW-0812">Transmembrane</keyword>
<protein>
    <submittedName>
        <fullName evidence="2">Uncharacterized protein</fullName>
    </submittedName>
</protein>
<comment type="caution">
    <text evidence="2">The sequence shown here is derived from an EMBL/GenBank/DDBJ whole genome shotgun (WGS) entry which is preliminary data.</text>
</comment>
<keyword evidence="1" id="KW-0472">Membrane</keyword>
<dbReference type="Proteomes" id="UP000315914">
    <property type="component" value="Unassembled WGS sequence"/>
</dbReference>
<dbReference type="EMBL" id="VITW01000015">
    <property type="protein sequence ID" value="TWB67532.1"/>
    <property type="molecule type" value="Genomic_DNA"/>
</dbReference>